<proteinExistence type="predicted"/>
<dbReference type="EMBL" id="JAROBY010000016">
    <property type="protein sequence ID" value="MEB4794489.1"/>
    <property type="molecule type" value="Genomic_DNA"/>
</dbReference>
<sequence>MSQLLEKLEEMLKQLPGGVTEGPVGAVLQKLGELQAAMDANMDNPTSSQWLNQLQAEIGKLNLGENTMTDIQNILNQITSISGTNVLPGTAIPAVLDAVRQFVAQLNVTNPTPETISANLAALRGLVSQIEGILTGQMSALNLNQDTIASLLKQFKLTK</sequence>
<keyword evidence="2" id="KW-1185">Reference proteome</keyword>
<reference evidence="1 2" key="1">
    <citation type="submission" date="2023-03" db="EMBL/GenBank/DDBJ databases">
        <title>Bacillus Genome Sequencing.</title>
        <authorList>
            <person name="Dunlap C."/>
        </authorList>
    </citation>
    <scope>NUCLEOTIDE SEQUENCE [LARGE SCALE GENOMIC DNA]</scope>
    <source>
        <strain evidence="1 2">NRS-1351</strain>
    </source>
</reference>
<evidence type="ECO:0000313" key="2">
    <source>
        <dbReference type="Proteomes" id="UP001355653"/>
    </source>
</evidence>
<gene>
    <name evidence="1" type="ORF">P5G65_11315</name>
</gene>
<evidence type="ECO:0000313" key="1">
    <source>
        <dbReference type="EMBL" id="MEB4794489.1"/>
    </source>
</evidence>
<dbReference type="RefSeq" id="WP_127449365.1">
    <property type="nucleotide sequence ID" value="NZ_JAROBY010000016.1"/>
</dbReference>
<name>A0ABU6D9S2_9BACL</name>
<protein>
    <submittedName>
        <fullName evidence="1">Uncharacterized protein</fullName>
    </submittedName>
</protein>
<comment type="caution">
    <text evidence="1">The sequence shown here is derived from an EMBL/GenBank/DDBJ whole genome shotgun (WGS) entry which is preliminary data.</text>
</comment>
<organism evidence="1 2">
    <name type="scientific">Paenibacillus chondroitinus</name>
    <dbReference type="NCBI Taxonomy" id="59842"/>
    <lineage>
        <taxon>Bacteria</taxon>
        <taxon>Bacillati</taxon>
        <taxon>Bacillota</taxon>
        <taxon>Bacilli</taxon>
        <taxon>Bacillales</taxon>
        <taxon>Paenibacillaceae</taxon>
        <taxon>Paenibacillus</taxon>
    </lineage>
</organism>
<dbReference type="Proteomes" id="UP001355653">
    <property type="component" value="Unassembled WGS sequence"/>
</dbReference>
<accession>A0ABU6D9S2</accession>